<evidence type="ECO:0000256" key="3">
    <source>
        <dbReference type="ARBA" id="ARBA00022536"/>
    </source>
</evidence>
<evidence type="ECO:0000256" key="7">
    <source>
        <dbReference type="ARBA" id="ARBA00023180"/>
    </source>
</evidence>
<evidence type="ECO:0000313" key="11">
    <source>
        <dbReference type="Proteomes" id="UP000276834"/>
    </source>
</evidence>
<dbReference type="Pfam" id="PF12947">
    <property type="entry name" value="EGF_3"/>
    <property type="match status" value="1"/>
</dbReference>
<evidence type="ECO:0000256" key="6">
    <source>
        <dbReference type="ARBA" id="ARBA00023157"/>
    </source>
</evidence>
<dbReference type="PROSITE" id="PS01187">
    <property type="entry name" value="EGF_CA"/>
    <property type="match status" value="2"/>
</dbReference>
<dbReference type="InterPro" id="IPR001881">
    <property type="entry name" value="EGF-like_Ca-bd_dom"/>
</dbReference>
<evidence type="ECO:0000256" key="2">
    <source>
        <dbReference type="ARBA" id="ARBA00022525"/>
    </source>
</evidence>
<accession>A0A3L8S411</accession>
<dbReference type="FunFam" id="2.10.25.10:FF:000161">
    <property type="entry name" value="Signal peptide, CUB domain and EGF-like domain-containing 3"/>
    <property type="match status" value="1"/>
</dbReference>
<dbReference type="Proteomes" id="UP000276834">
    <property type="component" value="Unassembled WGS sequence"/>
</dbReference>
<dbReference type="AlphaFoldDB" id="A0A3L8S411"/>
<dbReference type="SUPFAM" id="SSF57196">
    <property type="entry name" value="EGF/Laminin"/>
    <property type="match status" value="2"/>
</dbReference>
<name>A0A3L8S411_CHLGU</name>
<dbReference type="InterPro" id="IPR018097">
    <property type="entry name" value="EGF_Ca-bd_CS"/>
</dbReference>
<dbReference type="OrthoDB" id="9644116at2759"/>
<dbReference type="InterPro" id="IPR026823">
    <property type="entry name" value="cEGF"/>
</dbReference>
<organism evidence="10 11">
    <name type="scientific">Chloebia gouldiae</name>
    <name type="common">Gouldian finch</name>
    <name type="synonym">Erythrura gouldiae</name>
    <dbReference type="NCBI Taxonomy" id="44316"/>
    <lineage>
        <taxon>Eukaryota</taxon>
        <taxon>Metazoa</taxon>
        <taxon>Chordata</taxon>
        <taxon>Craniata</taxon>
        <taxon>Vertebrata</taxon>
        <taxon>Euteleostomi</taxon>
        <taxon>Archelosauria</taxon>
        <taxon>Archosauria</taxon>
        <taxon>Dinosauria</taxon>
        <taxon>Saurischia</taxon>
        <taxon>Theropoda</taxon>
        <taxon>Coelurosauria</taxon>
        <taxon>Aves</taxon>
        <taxon>Neognathae</taxon>
        <taxon>Neoaves</taxon>
        <taxon>Telluraves</taxon>
        <taxon>Australaves</taxon>
        <taxon>Passeriformes</taxon>
        <taxon>Passeroidea</taxon>
        <taxon>Passeridae</taxon>
        <taxon>Chloebia</taxon>
    </lineage>
</organism>
<dbReference type="PROSITE" id="PS00010">
    <property type="entry name" value="ASX_HYDROXYL"/>
    <property type="match status" value="2"/>
</dbReference>
<dbReference type="InterPro" id="IPR024731">
    <property type="entry name" value="NELL2-like_EGF"/>
</dbReference>
<dbReference type="PANTHER" id="PTHR24046">
    <property type="entry name" value="SIGNAL PEPTIDE, CUB AND EGF-LIKE DOMAIN-CONTAINING"/>
    <property type="match status" value="1"/>
</dbReference>
<dbReference type="Pfam" id="PF12662">
    <property type="entry name" value="cEGF"/>
    <property type="match status" value="1"/>
</dbReference>
<evidence type="ECO:0000256" key="5">
    <source>
        <dbReference type="ARBA" id="ARBA00022737"/>
    </source>
</evidence>
<evidence type="ECO:0000256" key="1">
    <source>
        <dbReference type="ARBA" id="ARBA00004613"/>
    </source>
</evidence>
<protein>
    <recommendedName>
        <fullName evidence="9">EGF-like domain-containing protein</fullName>
    </recommendedName>
</protein>
<dbReference type="SMART" id="SM00181">
    <property type="entry name" value="EGF"/>
    <property type="match status" value="2"/>
</dbReference>
<dbReference type="CDD" id="cd00054">
    <property type="entry name" value="EGF_CA"/>
    <property type="match status" value="2"/>
</dbReference>
<dbReference type="InterPro" id="IPR052071">
    <property type="entry name" value="SCUB_EGF-like_domain"/>
</dbReference>
<sequence>MCPRGDTDVDECVEGTDNCHIDAICQNTPKSYKCICKSGYTGDGKHCKGLCHGDGLLCQHPGKSQEVPSTVHQAKAARHSVRWGSSTQTGESGDGIVESGGTLQVTMELRSCCWNRQREQKTPGDITSRVAKMLEMGSSTHNVDECEREDNAGCVHECVNIPGNYRCTCYDGFRLAHDGHNCLGEGCRRPAAPRLLQHLGTHLLAFFAGHFPGPNTPRSAVEPCTRGGTPRALSQLQACPVLQWLTGDRIAPHYNGVMPREENSLCGSICRLGGLGRAKLGELGLELLA</sequence>
<keyword evidence="2" id="KW-0964">Secreted</keyword>
<keyword evidence="7" id="KW-0325">Glycoprotein</keyword>
<feature type="domain" description="EGF-like" evidence="9">
    <location>
        <begin position="8"/>
        <end position="48"/>
    </location>
</feature>
<keyword evidence="6" id="KW-1015">Disulfide bond</keyword>
<comment type="caution">
    <text evidence="8">Lacks conserved residue(s) required for the propagation of feature annotation.</text>
</comment>
<dbReference type="SMART" id="SM00179">
    <property type="entry name" value="EGF_CA"/>
    <property type="match status" value="2"/>
</dbReference>
<evidence type="ECO:0000259" key="9">
    <source>
        <dbReference type="PROSITE" id="PS50026"/>
    </source>
</evidence>
<dbReference type="InterPro" id="IPR000152">
    <property type="entry name" value="EGF-type_Asp/Asn_hydroxyl_site"/>
</dbReference>
<keyword evidence="4" id="KW-0732">Signal</keyword>
<keyword evidence="3 8" id="KW-0245">EGF-like domain</keyword>
<keyword evidence="11" id="KW-1185">Reference proteome</keyword>
<comment type="caution">
    <text evidence="10">The sequence shown here is derived from an EMBL/GenBank/DDBJ whole genome shotgun (WGS) entry which is preliminary data.</text>
</comment>
<dbReference type="PANTHER" id="PTHR24046:SF2">
    <property type="entry name" value="SIGNAL PEPTIDE, CUB AND EGF-LIKE DOMAIN-CONTAINING PROTEIN 3"/>
    <property type="match status" value="1"/>
</dbReference>
<dbReference type="EMBL" id="QUSF01000065">
    <property type="protein sequence ID" value="RLV96987.1"/>
    <property type="molecule type" value="Genomic_DNA"/>
</dbReference>
<keyword evidence="5" id="KW-0677">Repeat</keyword>
<proteinExistence type="predicted"/>
<dbReference type="GO" id="GO:0005509">
    <property type="term" value="F:calcium ion binding"/>
    <property type="evidence" value="ECO:0007669"/>
    <property type="project" value="InterPro"/>
</dbReference>
<evidence type="ECO:0000256" key="4">
    <source>
        <dbReference type="ARBA" id="ARBA00022729"/>
    </source>
</evidence>
<dbReference type="PROSITE" id="PS01186">
    <property type="entry name" value="EGF_2"/>
    <property type="match status" value="2"/>
</dbReference>
<dbReference type="PROSITE" id="PS50026">
    <property type="entry name" value="EGF_3"/>
    <property type="match status" value="1"/>
</dbReference>
<dbReference type="GO" id="GO:0007165">
    <property type="term" value="P:signal transduction"/>
    <property type="evidence" value="ECO:0007669"/>
    <property type="project" value="TreeGrafter"/>
</dbReference>
<evidence type="ECO:0000313" key="10">
    <source>
        <dbReference type="EMBL" id="RLV96987.1"/>
    </source>
</evidence>
<dbReference type="Gene3D" id="2.10.25.10">
    <property type="entry name" value="Laminin"/>
    <property type="match status" value="2"/>
</dbReference>
<dbReference type="GO" id="GO:0009986">
    <property type="term" value="C:cell surface"/>
    <property type="evidence" value="ECO:0007669"/>
    <property type="project" value="TreeGrafter"/>
</dbReference>
<comment type="subcellular location">
    <subcellularLocation>
        <location evidence="1">Secreted</location>
    </subcellularLocation>
</comment>
<reference evidence="10 11" key="1">
    <citation type="journal article" date="2018" name="Proc. R. Soc. B">
        <title>A non-coding region near Follistatin controls head colour polymorphism in the Gouldian finch.</title>
        <authorList>
            <person name="Toomey M.B."/>
            <person name="Marques C.I."/>
            <person name="Andrade P."/>
            <person name="Araujo P.M."/>
            <person name="Sabatino S."/>
            <person name="Gazda M.A."/>
            <person name="Afonso S."/>
            <person name="Lopes R.J."/>
            <person name="Corbo J.C."/>
            <person name="Carneiro M."/>
        </authorList>
    </citation>
    <scope>NUCLEOTIDE SEQUENCE [LARGE SCALE GENOMIC DNA]</scope>
    <source>
        <strain evidence="10">Red01</strain>
        <tissue evidence="10">Muscle</tissue>
    </source>
</reference>
<evidence type="ECO:0000256" key="8">
    <source>
        <dbReference type="PROSITE-ProRule" id="PRU00076"/>
    </source>
</evidence>
<dbReference type="GO" id="GO:0005615">
    <property type="term" value="C:extracellular space"/>
    <property type="evidence" value="ECO:0007669"/>
    <property type="project" value="TreeGrafter"/>
</dbReference>
<gene>
    <name evidence="10" type="ORF">DV515_00012294</name>
</gene>
<dbReference type="FunFam" id="2.10.25.10:FF:000035">
    <property type="entry name" value="Signal peptide, CUB domain and EGF-like domain-containing 2"/>
    <property type="match status" value="1"/>
</dbReference>
<dbReference type="InterPro" id="IPR000742">
    <property type="entry name" value="EGF"/>
</dbReference>